<name>A0A452XU72_AEGTS</name>
<reference evidence="2" key="1">
    <citation type="journal article" date="2014" name="Science">
        <title>Ancient hybridizations among the ancestral genomes of bread wheat.</title>
        <authorList>
            <consortium name="International Wheat Genome Sequencing Consortium,"/>
            <person name="Marcussen T."/>
            <person name="Sandve S.R."/>
            <person name="Heier L."/>
            <person name="Spannagl M."/>
            <person name="Pfeifer M."/>
            <person name="Jakobsen K.S."/>
            <person name="Wulff B.B."/>
            <person name="Steuernagel B."/>
            <person name="Mayer K.F."/>
            <person name="Olsen O.A."/>
        </authorList>
    </citation>
    <scope>NUCLEOTIDE SEQUENCE [LARGE SCALE GENOMIC DNA]</scope>
    <source>
        <strain evidence="2">cv. AL8/78</strain>
    </source>
</reference>
<protein>
    <submittedName>
        <fullName evidence="1">Uncharacterized protein</fullName>
    </submittedName>
</protein>
<proteinExistence type="predicted"/>
<reference evidence="1" key="3">
    <citation type="journal article" date="2017" name="Nature">
        <title>Genome sequence of the progenitor of the wheat D genome Aegilops tauschii.</title>
        <authorList>
            <person name="Luo M.C."/>
            <person name="Gu Y.Q."/>
            <person name="Puiu D."/>
            <person name="Wang H."/>
            <person name="Twardziok S.O."/>
            <person name="Deal K.R."/>
            <person name="Huo N."/>
            <person name="Zhu T."/>
            <person name="Wang L."/>
            <person name="Wang Y."/>
            <person name="McGuire P.E."/>
            <person name="Liu S."/>
            <person name="Long H."/>
            <person name="Ramasamy R.K."/>
            <person name="Rodriguez J.C."/>
            <person name="Van S.L."/>
            <person name="Yuan L."/>
            <person name="Wang Z."/>
            <person name="Xia Z."/>
            <person name="Xiao L."/>
            <person name="Anderson O.D."/>
            <person name="Ouyang S."/>
            <person name="Liang Y."/>
            <person name="Zimin A.V."/>
            <person name="Pertea G."/>
            <person name="Qi P."/>
            <person name="Bennetzen J.L."/>
            <person name="Dai X."/>
            <person name="Dawson M.W."/>
            <person name="Muller H.G."/>
            <person name="Kugler K."/>
            <person name="Rivarola-Duarte L."/>
            <person name="Spannagl M."/>
            <person name="Mayer K.F.X."/>
            <person name="Lu F.H."/>
            <person name="Bevan M.W."/>
            <person name="Leroy P."/>
            <person name="Li P."/>
            <person name="You F.M."/>
            <person name="Sun Q."/>
            <person name="Liu Z."/>
            <person name="Lyons E."/>
            <person name="Wicker T."/>
            <person name="Salzberg S.L."/>
            <person name="Devos K.M."/>
            <person name="Dvorak J."/>
        </authorList>
    </citation>
    <scope>NUCLEOTIDE SEQUENCE [LARGE SCALE GENOMIC DNA]</scope>
    <source>
        <strain evidence="1">cv. AL8/78</strain>
    </source>
</reference>
<dbReference type="Proteomes" id="UP000015105">
    <property type="component" value="Chromosome 1D"/>
</dbReference>
<reference evidence="2" key="2">
    <citation type="journal article" date="2017" name="Nat. Plants">
        <title>The Aegilops tauschii genome reveals multiple impacts of transposons.</title>
        <authorList>
            <person name="Zhao G."/>
            <person name="Zou C."/>
            <person name="Li K."/>
            <person name="Wang K."/>
            <person name="Li T."/>
            <person name="Gao L."/>
            <person name="Zhang X."/>
            <person name="Wang H."/>
            <person name="Yang Z."/>
            <person name="Liu X."/>
            <person name="Jiang W."/>
            <person name="Mao L."/>
            <person name="Kong X."/>
            <person name="Jiao Y."/>
            <person name="Jia J."/>
        </authorList>
    </citation>
    <scope>NUCLEOTIDE SEQUENCE [LARGE SCALE GENOMIC DNA]</scope>
    <source>
        <strain evidence="2">cv. AL8/78</strain>
    </source>
</reference>
<reference evidence="1" key="5">
    <citation type="journal article" date="2021" name="G3 (Bethesda)">
        <title>Aegilops tauschii genome assembly Aet v5.0 features greater sequence contiguity and improved annotation.</title>
        <authorList>
            <person name="Wang L."/>
            <person name="Zhu T."/>
            <person name="Rodriguez J.C."/>
            <person name="Deal K.R."/>
            <person name="Dubcovsky J."/>
            <person name="McGuire P.E."/>
            <person name="Lux T."/>
            <person name="Spannagl M."/>
            <person name="Mayer K.F.X."/>
            <person name="Baldrich P."/>
            <person name="Meyers B.C."/>
            <person name="Huo N."/>
            <person name="Gu Y.Q."/>
            <person name="Zhou H."/>
            <person name="Devos K.M."/>
            <person name="Bennetzen J.L."/>
            <person name="Unver T."/>
            <person name="Budak H."/>
            <person name="Gulick P.J."/>
            <person name="Galiba G."/>
            <person name="Kalapos B."/>
            <person name="Nelson D.R."/>
            <person name="Li P."/>
            <person name="You F.M."/>
            <person name="Luo M.C."/>
            <person name="Dvorak J."/>
        </authorList>
    </citation>
    <scope>NUCLEOTIDE SEQUENCE [LARGE SCALE GENOMIC DNA]</scope>
    <source>
        <strain evidence="1">cv. AL8/78</strain>
    </source>
</reference>
<dbReference type="Gramene" id="AET1Gv20164900.7">
    <property type="protein sequence ID" value="AET1Gv20164900.7"/>
    <property type="gene ID" value="AET1Gv20164900"/>
</dbReference>
<evidence type="ECO:0000313" key="2">
    <source>
        <dbReference type="Proteomes" id="UP000015105"/>
    </source>
</evidence>
<sequence length="78" mass="9495">MIISVSSQIRSLFHQVGWGLWPHDNFHLKYRRYESVKLMSYHSCFGTVRTNFEIYIAIPTDEKYYDGYIIDNQWFFYA</sequence>
<evidence type="ECO:0000313" key="1">
    <source>
        <dbReference type="EnsemblPlants" id="AET1Gv20164900.7"/>
    </source>
</evidence>
<accession>A0A452XU72</accession>
<dbReference type="AlphaFoldDB" id="A0A452XU72"/>
<dbReference type="EnsemblPlants" id="AET1Gv20164900.7">
    <property type="protein sequence ID" value="AET1Gv20164900.7"/>
    <property type="gene ID" value="AET1Gv20164900"/>
</dbReference>
<organism evidence="1 2">
    <name type="scientific">Aegilops tauschii subsp. strangulata</name>
    <name type="common">Goatgrass</name>
    <dbReference type="NCBI Taxonomy" id="200361"/>
    <lineage>
        <taxon>Eukaryota</taxon>
        <taxon>Viridiplantae</taxon>
        <taxon>Streptophyta</taxon>
        <taxon>Embryophyta</taxon>
        <taxon>Tracheophyta</taxon>
        <taxon>Spermatophyta</taxon>
        <taxon>Magnoliopsida</taxon>
        <taxon>Liliopsida</taxon>
        <taxon>Poales</taxon>
        <taxon>Poaceae</taxon>
        <taxon>BOP clade</taxon>
        <taxon>Pooideae</taxon>
        <taxon>Triticodae</taxon>
        <taxon>Triticeae</taxon>
        <taxon>Triticinae</taxon>
        <taxon>Aegilops</taxon>
    </lineage>
</organism>
<reference evidence="1" key="4">
    <citation type="submission" date="2019-03" db="UniProtKB">
        <authorList>
            <consortium name="EnsemblPlants"/>
        </authorList>
    </citation>
    <scope>IDENTIFICATION</scope>
</reference>
<keyword evidence="2" id="KW-1185">Reference proteome</keyword>